<dbReference type="PIRSF" id="PIRSF002811">
    <property type="entry name" value="DnaG"/>
    <property type="match status" value="1"/>
</dbReference>
<comment type="similarity">
    <text evidence="12 13">Belongs to the DnaG primase family.</text>
</comment>
<keyword evidence="18" id="KW-1185">Reference proteome</keyword>
<dbReference type="SMART" id="SM00493">
    <property type="entry name" value="TOPRIM"/>
    <property type="match status" value="1"/>
</dbReference>
<evidence type="ECO:0000256" key="11">
    <source>
        <dbReference type="ARBA" id="ARBA00023163"/>
    </source>
</evidence>
<dbReference type="InterPro" id="IPR037068">
    <property type="entry name" value="DNA_primase_core_N_sf"/>
</dbReference>
<evidence type="ECO:0000256" key="2">
    <source>
        <dbReference type="ARBA" id="ARBA00022515"/>
    </source>
</evidence>
<dbReference type="FunFam" id="3.90.580.10:FF:000001">
    <property type="entry name" value="DNA primase"/>
    <property type="match status" value="1"/>
</dbReference>
<evidence type="ECO:0000256" key="7">
    <source>
        <dbReference type="ARBA" id="ARBA00022771"/>
    </source>
</evidence>
<dbReference type="SMART" id="SM00400">
    <property type="entry name" value="ZnF_CHCC"/>
    <property type="match status" value="1"/>
</dbReference>
<sequence>MSLSPAFLDELRMRTSLSTLIGRTIKVTKAGREYKACCPFHNEKTPSFTINDEKGFYHCFGCGAHGDAIRWMTDQRGLPFMEAVKELAQAAGMDVPAPDPRAAKRAEQAKGLHDAMAAAQGFFEEQLGGIDGGEARAYLQKRGISDATRRAFGFGFSPDGRGRLKSALKDFGEPMLVEAGLLIDPEALEQGNARKRERYDRFRGRLMLPIRDIRGRVIAFGGRILGAGEPKYLNSPDTPLFDKGRTLYNIDRASPASRQTERVIVVEGYMDVIALAQAGFGDAVAPLGTALTEHQIERLWKMVEVPILCFDGDSAGQKAAIRAATRALPLLRPGHSLCFATLPPGKDPDDLLRESGPQAMEAVLKAAEPLIERLWSHELSAMPLDTPEQKAALKQRLRAITDAIAHPDVRAHYAHEFRERYDARFFARRDNTPAQRQARGGGDGGRWQRDKRGNWKAPIPAAGFEVRAIGANGLEQRLLRAVLASLLRHPEQILPHREMLSALQIADSLLAQLLDVMISTSFRKETVETQALLTILGQGELYNMAKGMLRADAFKLTPDRTTTDPDRVARDLEEAVRVMTQGPELERNLAVATERVKADVSEENLLAQNHALVAHRNHLLRLAELGQSEDII</sequence>
<dbReference type="GO" id="GO:0006269">
    <property type="term" value="P:DNA replication, synthesis of primer"/>
    <property type="evidence" value="ECO:0007669"/>
    <property type="project" value="UniProtKB-UniRule"/>
</dbReference>
<dbReference type="GO" id="GO:0008270">
    <property type="term" value="F:zinc ion binding"/>
    <property type="evidence" value="ECO:0007669"/>
    <property type="project" value="UniProtKB-UniRule"/>
</dbReference>
<protein>
    <recommendedName>
        <fullName evidence="12 13">DNA primase</fullName>
        <ecNumber evidence="12">2.7.7.101</ecNumber>
    </recommendedName>
</protein>
<evidence type="ECO:0000313" key="18">
    <source>
        <dbReference type="Proteomes" id="UP000052232"/>
    </source>
</evidence>
<dbReference type="InterPro" id="IPR006171">
    <property type="entry name" value="TOPRIM_dom"/>
</dbReference>
<dbReference type="InterPro" id="IPR034151">
    <property type="entry name" value="TOPRIM_DnaG_bac"/>
</dbReference>
<keyword evidence="11 12" id="KW-0804">Transcription</keyword>
<dbReference type="GO" id="GO:1990077">
    <property type="term" value="C:primosome complex"/>
    <property type="evidence" value="ECO:0007669"/>
    <property type="project" value="UniProtKB-KW"/>
</dbReference>
<evidence type="ECO:0000256" key="15">
    <source>
        <dbReference type="SAM" id="MobiDB-lite"/>
    </source>
</evidence>
<dbReference type="PROSITE" id="PS50880">
    <property type="entry name" value="TOPRIM"/>
    <property type="match status" value="1"/>
</dbReference>
<dbReference type="Gene3D" id="3.90.980.10">
    <property type="entry name" value="DNA primase, catalytic core, N-terminal domain"/>
    <property type="match status" value="1"/>
</dbReference>
<comment type="cofactor">
    <cofactor evidence="12 13 14">
        <name>Zn(2+)</name>
        <dbReference type="ChEBI" id="CHEBI:29105"/>
    </cofactor>
    <text evidence="12 13 14">Binds 1 zinc ion per monomer.</text>
</comment>
<dbReference type="InterPro" id="IPR006295">
    <property type="entry name" value="DNA_primase_DnaG"/>
</dbReference>
<comment type="caution">
    <text evidence="17">The sequence shown here is derived from an EMBL/GenBank/DDBJ whole genome shotgun (WGS) entry which is preliminary data.</text>
</comment>
<dbReference type="GO" id="GO:0003677">
    <property type="term" value="F:DNA binding"/>
    <property type="evidence" value="ECO:0007669"/>
    <property type="project" value="UniProtKB-KW"/>
</dbReference>
<dbReference type="FunFam" id="3.40.1360.10:FF:000002">
    <property type="entry name" value="DNA primase"/>
    <property type="match status" value="1"/>
</dbReference>
<dbReference type="GO" id="GO:0000428">
    <property type="term" value="C:DNA-directed RNA polymerase complex"/>
    <property type="evidence" value="ECO:0007669"/>
    <property type="project" value="UniProtKB-KW"/>
</dbReference>
<dbReference type="HAMAP" id="MF_00974">
    <property type="entry name" value="DNA_primase_DnaG"/>
    <property type="match status" value="1"/>
</dbReference>
<keyword evidence="6 12" id="KW-0479">Metal-binding</keyword>
<dbReference type="Pfam" id="PF08275">
    <property type="entry name" value="DNAG_N"/>
    <property type="match status" value="1"/>
</dbReference>
<evidence type="ECO:0000256" key="13">
    <source>
        <dbReference type="PIRNR" id="PIRNR002811"/>
    </source>
</evidence>
<evidence type="ECO:0000259" key="16">
    <source>
        <dbReference type="PROSITE" id="PS50880"/>
    </source>
</evidence>
<comment type="function">
    <text evidence="12 13">RNA polymerase that catalyzes the synthesis of short RNA molecules used as primers for DNA polymerase during DNA replication.</text>
</comment>
<dbReference type="InterPro" id="IPR002694">
    <property type="entry name" value="Znf_CHC2"/>
</dbReference>
<keyword evidence="8 12" id="KW-0862">Zinc</keyword>
<dbReference type="CDD" id="cd03364">
    <property type="entry name" value="TOPRIM_DnaG_primases"/>
    <property type="match status" value="1"/>
</dbReference>
<dbReference type="PANTHER" id="PTHR30313">
    <property type="entry name" value="DNA PRIMASE"/>
    <property type="match status" value="1"/>
</dbReference>
<evidence type="ECO:0000256" key="3">
    <source>
        <dbReference type="ARBA" id="ARBA00022679"/>
    </source>
</evidence>
<keyword evidence="7 12" id="KW-0863">Zinc-finger</keyword>
<evidence type="ECO:0000256" key="4">
    <source>
        <dbReference type="ARBA" id="ARBA00022695"/>
    </source>
</evidence>
<dbReference type="EMBL" id="JACT01000001">
    <property type="protein sequence ID" value="KMS58465.1"/>
    <property type="molecule type" value="Genomic_DNA"/>
</dbReference>
<dbReference type="Pfam" id="PF13662">
    <property type="entry name" value="Toprim_4"/>
    <property type="match status" value="1"/>
</dbReference>
<organism evidence="17 18">
    <name type="scientific">Sphingobium cupriresistens LL01</name>
    <dbReference type="NCBI Taxonomy" id="1420583"/>
    <lineage>
        <taxon>Bacteria</taxon>
        <taxon>Pseudomonadati</taxon>
        <taxon>Pseudomonadota</taxon>
        <taxon>Alphaproteobacteria</taxon>
        <taxon>Sphingomonadales</taxon>
        <taxon>Sphingomonadaceae</taxon>
        <taxon>Sphingobium</taxon>
    </lineage>
</organism>
<evidence type="ECO:0000313" key="17">
    <source>
        <dbReference type="EMBL" id="KMS58465.1"/>
    </source>
</evidence>
<gene>
    <name evidence="12" type="primary">dnaG</name>
    <name evidence="17" type="ORF">V473_10230</name>
</gene>
<keyword evidence="1 12" id="KW-0240">DNA-directed RNA polymerase</keyword>
<dbReference type="PANTHER" id="PTHR30313:SF2">
    <property type="entry name" value="DNA PRIMASE"/>
    <property type="match status" value="1"/>
</dbReference>
<dbReference type="EC" id="2.7.7.101" evidence="12"/>
<reference evidence="17 18" key="1">
    <citation type="journal article" date="2015" name="G3 (Bethesda)">
        <title>Insights into Ongoing Evolution of the Hexachlorocyclohexane Catabolic Pathway from Comparative Genomics of Ten Sphingomonadaceae Strains.</title>
        <authorList>
            <person name="Pearce S.L."/>
            <person name="Oakeshott J.G."/>
            <person name="Pandey G."/>
        </authorList>
    </citation>
    <scope>NUCLEOTIDE SEQUENCE [LARGE SCALE GENOMIC DNA]</scope>
    <source>
        <strain evidence="17 18">LL01</strain>
    </source>
</reference>
<keyword evidence="9" id="KW-0460">Magnesium</keyword>
<keyword evidence="3 12" id="KW-0808">Transferase</keyword>
<feature type="region of interest" description="Disordered" evidence="15">
    <location>
        <begin position="429"/>
        <end position="454"/>
    </location>
</feature>
<dbReference type="Gene3D" id="3.90.580.10">
    <property type="entry name" value="Zinc finger, CHC2-type domain"/>
    <property type="match status" value="1"/>
</dbReference>
<evidence type="ECO:0000256" key="9">
    <source>
        <dbReference type="ARBA" id="ARBA00022842"/>
    </source>
</evidence>
<keyword evidence="4 12" id="KW-0548">Nucleotidyltransferase</keyword>
<dbReference type="STRING" id="1420583.V473_10230"/>
<dbReference type="Pfam" id="PF01807">
    <property type="entry name" value="Zn_ribbon_DnaG"/>
    <property type="match status" value="1"/>
</dbReference>
<dbReference type="Gene3D" id="3.40.1360.10">
    <property type="match status" value="1"/>
</dbReference>
<evidence type="ECO:0000256" key="6">
    <source>
        <dbReference type="ARBA" id="ARBA00022723"/>
    </source>
</evidence>
<feature type="domain" description="Toprim" evidence="16">
    <location>
        <begin position="261"/>
        <end position="343"/>
    </location>
</feature>
<name>A0A0J8AWB5_9SPHN</name>
<evidence type="ECO:0000256" key="1">
    <source>
        <dbReference type="ARBA" id="ARBA00022478"/>
    </source>
</evidence>
<comment type="domain">
    <text evidence="12">Contains an N-terminal zinc-binding domain, a central core domain that contains the primase activity, and a C-terminal DnaB-binding domain.</text>
</comment>
<proteinExistence type="inferred from homology"/>
<keyword evidence="2 12" id="KW-0639">Primosome</keyword>
<evidence type="ECO:0000256" key="5">
    <source>
        <dbReference type="ARBA" id="ARBA00022705"/>
    </source>
</evidence>
<dbReference type="InterPro" id="IPR050219">
    <property type="entry name" value="DnaG_primase"/>
</dbReference>
<evidence type="ECO:0000256" key="14">
    <source>
        <dbReference type="PIRSR" id="PIRSR002811-1"/>
    </source>
</evidence>
<dbReference type="GO" id="GO:0005737">
    <property type="term" value="C:cytoplasm"/>
    <property type="evidence" value="ECO:0007669"/>
    <property type="project" value="TreeGrafter"/>
</dbReference>
<comment type="subunit">
    <text evidence="12">Monomer. Interacts with DnaB.</text>
</comment>
<dbReference type="RefSeq" id="WP_066603223.1">
    <property type="nucleotide sequence ID" value="NZ_KQ130434.1"/>
</dbReference>
<dbReference type="InterPro" id="IPR030846">
    <property type="entry name" value="DnaG_bac"/>
</dbReference>
<feature type="zinc finger region" description="CHC2-type" evidence="12 14">
    <location>
        <begin position="38"/>
        <end position="62"/>
    </location>
</feature>
<dbReference type="PATRIC" id="fig|1420583.3.peg.2056"/>
<dbReference type="AlphaFoldDB" id="A0A0J8AWB5"/>
<accession>A0A0J8AWB5</accession>
<dbReference type="NCBIfam" id="TIGR01391">
    <property type="entry name" value="dnaG"/>
    <property type="match status" value="1"/>
</dbReference>
<dbReference type="SUPFAM" id="SSF56731">
    <property type="entry name" value="DNA primase core"/>
    <property type="match status" value="1"/>
</dbReference>
<dbReference type="SUPFAM" id="SSF57783">
    <property type="entry name" value="Zinc beta-ribbon"/>
    <property type="match status" value="1"/>
</dbReference>
<evidence type="ECO:0000256" key="10">
    <source>
        <dbReference type="ARBA" id="ARBA00023125"/>
    </source>
</evidence>
<keyword evidence="10 12" id="KW-0238">DNA-binding</keyword>
<keyword evidence="5 12" id="KW-0235">DNA replication</keyword>
<dbReference type="Proteomes" id="UP000052232">
    <property type="component" value="Unassembled WGS sequence"/>
</dbReference>
<dbReference type="InterPro" id="IPR036977">
    <property type="entry name" value="DNA_primase_Znf_CHC2"/>
</dbReference>
<dbReference type="GO" id="GO:0003899">
    <property type="term" value="F:DNA-directed RNA polymerase activity"/>
    <property type="evidence" value="ECO:0007669"/>
    <property type="project" value="UniProtKB-UniRule"/>
</dbReference>
<evidence type="ECO:0000256" key="12">
    <source>
        <dbReference type="HAMAP-Rule" id="MF_00974"/>
    </source>
</evidence>
<evidence type="ECO:0000256" key="8">
    <source>
        <dbReference type="ARBA" id="ARBA00022833"/>
    </source>
</evidence>
<dbReference type="InterPro" id="IPR013264">
    <property type="entry name" value="DNAG_N"/>
</dbReference>
<comment type="catalytic activity">
    <reaction evidence="12">
        <text>ssDNA + n NTP = ssDNA/pppN(pN)n-1 hybrid + (n-1) diphosphate.</text>
        <dbReference type="EC" id="2.7.7.101"/>
    </reaction>
</comment>